<keyword evidence="2" id="KW-1185">Reference proteome</keyword>
<evidence type="ECO:0000313" key="1">
    <source>
        <dbReference type="EMBL" id="KGQ00864.1"/>
    </source>
</evidence>
<dbReference type="GeneID" id="26971095"/>
<sequence length="78" mass="9365">MAGVLIYEFYWSGYAINHSHSTPQAIIRTRELDWQFRRTSRKVHTPQLEYNTRHPICQICQNAFAILGVRVEYMEQRH</sequence>
<protein>
    <submittedName>
        <fullName evidence="1">Uncharacterized protein</fullName>
    </submittedName>
</protein>
<dbReference type="EMBL" id="KN294018">
    <property type="protein sequence ID" value="KGQ00864.1"/>
    <property type="molecule type" value="Genomic_DNA"/>
</dbReference>
<evidence type="ECO:0000313" key="2">
    <source>
        <dbReference type="Proteomes" id="UP000002059"/>
    </source>
</evidence>
<reference evidence="1 2" key="1">
    <citation type="journal article" date="2011" name="PLoS Genet.">
        <title>Comparative genomic analysis of human fungal pathogens causing paracoccidioidomycosis.</title>
        <authorList>
            <person name="Desjardins C.A."/>
            <person name="Champion M.D."/>
            <person name="Holder J.W."/>
            <person name="Muszewska A."/>
            <person name="Goldberg J."/>
            <person name="Bailao A.M."/>
            <person name="Brigido M.M."/>
            <person name="Ferreira M.E."/>
            <person name="Garcia A.M."/>
            <person name="Grynberg M."/>
            <person name="Gujja S."/>
            <person name="Heiman D.I."/>
            <person name="Henn M.R."/>
            <person name="Kodira C.D."/>
            <person name="Leon-Narvaez H."/>
            <person name="Longo L.V."/>
            <person name="Ma L.J."/>
            <person name="Malavazi I."/>
            <person name="Matsuo A.L."/>
            <person name="Morais F.V."/>
            <person name="Pereira M."/>
            <person name="Rodriguez-Brito S."/>
            <person name="Sakthikumar S."/>
            <person name="Salem-Izacc S.M."/>
            <person name="Sykes S.M."/>
            <person name="Teixeira M.M."/>
            <person name="Vallejo M.C."/>
            <person name="Walter M.E."/>
            <person name="Yandava C."/>
            <person name="Young S."/>
            <person name="Zeng Q."/>
            <person name="Zucker J."/>
            <person name="Felipe M.S."/>
            <person name="Goldman G.H."/>
            <person name="Haas B.J."/>
            <person name="McEwen J.G."/>
            <person name="Nino-Vega G."/>
            <person name="Puccia R."/>
            <person name="San-Blas G."/>
            <person name="Soares C.M."/>
            <person name="Birren B.W."/>
            <person name="Cuomo C.A."/>
        </authorList>
    </citation>
    <scope>NUCLEOTIDE SEQUENCE [LARGE SCALE GENOMIC DNA]</scope>
    <source>
        <strain evidence="2">ATCC MYA-826 / Pb01</strain>
    </source>
</reference>
<organism evidence="1 2">
    <name type="scientific">Paracoccidioides lutzii (strain ATCC MYA-826 / Pb01)</name>
    <name type="common">Paracoccidioides brasiliensis</name>
    <dbReference type="NCBI Taxonomy" id="502779"/>
    <lineage>
        <taxon>Eukaryota</taxon>
        <taxon>Fungi</taxon>
        <taxon>Dikarya</taxon>
        <taxon>Ascomycota</taxon>
        <taxon>Pezizomycotina</taxon>
        <taxon>Eurotiomycetes</taxon>
        <taxon>Eurotiomycetidae</taxon>
        <taxon>Onygenales</taxon>
        <taxon>Ajellomycetaceae</taxon>
        <taxon>Paracoccidioides</taxon>
    </lineage>
</organism>
<accession>A0A0A2VIX0</accession>
<dbReference type="Proteomes" id="UP000002059">
    <property type="component" value="Partially assembled WGS sequence"/>
</dbReference>
<gene>
    <name evidence="1" type="ORF">PAAG_12452</name>
</gene>
<dbReference type="VEuPathDB" id="FungiDB:PAAG_12452"/>
<name>A0A0A2VIX0_PARBA</name>
<dbReference type="AlphaFoldDB" id="A0A0A2VIX0"/>
<proteinExistence type="predicted"/>
<dbReference type="RefSeq" id="XP_015702438.1">
    <property type="nucleotide sequence ID" value="XM_015847936.1"/>
</dbReference>
<dbReference type="HOGENOM" id="CLU_2622664_0_0_1"/>
<dbReference type="KEGG" id="pbl:PAAG_12452"/>